<dbReference type="InterPro" id="IPR004364">
    <property type="entry name" value="Aa-tRNA-synt_II"/>
</dbReference>
<dbReference type="GO" id="GO:0004816">
    <property type="term" value="F:asparagine-tRNA ligase activity"/>
    <property type="evidence" value="ECO:0007669"/>
    <property type="project" value="UniProtKB-EC"/>
</dbReference>
<dbReference type="Pfam" id="PF00152">
    <property type="entry name" value="tRNA-synt_2"/>
    <property type="match status" value="1"/>
</dbReference>
<sequence>MFRLSFILNIRPSSRQIIYSSRFTHSIYPLTIREVYDKKPLNQSINLIGYLLNARKLKTHYFLDLFDGSLTNNQKHLQVVASFNNHPDLPHLTYGCSINVQGKFVQSNHPKQEFELQAETISLINSSDASNYPFKPNAEQTLLMLRKDEHLRLRSPLAQVVFRLRSQLMFSLYEYFYKHNFVQIQTPCLTRNDCEGGGETFRIQPYKSHKTQAEKEYFNDQVYLTVSGQLHLETAANGFGRAYTLNPAFRADKNLSRFHLAEFWMLEVEVAGTYNYLNFVCFTKLDQLLNAYIDLLRTLAIDIYSKCSEEFKYLIKNNIQSTHIDRFLQQNDYPRISYEEAVNYLRNSVDFHNFPDDGDFTRAHENYLCQTIMNNQAFFIINYPKKLKPFYMSINDDDATVANFDFIFPSIGELSGGSLREHRFENLKLRLDEFDLTHDLQWYLDLRRFGGMPTGGFGLGIERFLMAITGIDNVRDVILFPRYYQHCDG</sequence>
<comment type="similarity">
    <text evidence="1">Belongs to the class-II aminoacyl-tRNA synthetase family.</text>
</comment>
<evidence type="ECO:0000313" key="11">
    <source>
        <dbReference type="EMBL" id="CAF4224946.1"/>
    </source>
</evidence>
<keyword evidence="6" id="KW-0648">Protein biosynthesis</keyword>
<evidence type="ECO:0000313" key="9">
    <source>
        <dbReference type="EMBL" id="CAF4099434.1"/>
    </source>
</evidence>
<dbReference type="EMBL" id="CAJOBP010000008">
    <property type="protein sequence ID" value="CAF4099434.1"/>
    <property type="molecule type" value="Genomic_DNA"/>
</dbReference>
<name>A0A820D2W2_9BILA</name>
<dbReference type="PANTHER" id="PTHR22594">
    <property type="entry name" value="ASPARTYL/LYSYL-TRNA SYNTHETASE"/>
    <property type="match status" value="1"/>
</dbReference>
<dbReference type="Gene3D" id="2.40.50.140">
    <property type="entry name" value="Nucleic acid-binding proteins"/>
    <property type="match status" value="1"/>
</dbReference>
<dbReference type="SUPFAM" id="SSF50249">
    <property type="entry name" value="Nucleic acid-binding proteins"/>
    <property type="match status" value="1"/>
</dbReference>
<dbReference type="GO" id="GO:0005524">
    <property type="term" value="F:ATP binding"/>
    <property type="evidence" value="ECO:0007669"/>
    <property type="project" value="UniProtKB-KW"/>
</dbReference>
<dbReference type="Proteomes" id="UP000663862">
    <property type="component" value="Unassembled WGS sequence"/>
</dbReference>
<keyword evidence="5" id="KW-0067">ATP-binding</keyword>
<dbReference type="CDD" id="cd04318">
    <property type="entry name" value="EcAsnRS_like_N"/>
    <property type="match status" value="1"/>
</dbReference>
<evidence type="ECO:0000313" key="13">
    <source>
        <dbReference type="Proteomes" id="UP000663862"/>
    </source>
</evidence>
<dbReference type="EMBL" id="CAJOBQ010000034">
    <property type="protein sequence ID" value="CAF4224946.1"/>
    <property type="molecule type" value="Genomic_DNA"/>
</dbReference>
<reference evidence="11" key="1">
    <citation type="submission" date="2021-02" db="EMBL/GenBank/DDBJ databases">
        <authorList>
            <person name="Nowell W R."/>
        </authorList>
    </citation>
    <scope>NUCLEOTIDE SEQUENCE</scope>
</reference>
<dbReference type="EMBL" id="CAJOBO010000022">
    <property type="protein sequence ID" value="CAF4100392.1"/>
    <property type="molecule type" value="Genomic_DNA"/>
</dbReference>
<comment type="caution">
    <text evidence="11">The sequence shown here is derived from an EMBL/GenBank/DDBJ whole genome shotgun (WGS) entry which is preliminary data.</text>
</comment>
<dbReference type="EMBL" id="CAJOBR010000159">
    <property type="protein sequence ID" value="CAF4473925.1"/>
    <property type="molecule type" value="Genomic_DNA"/>
</dbReference>
<dbReference type="EC" id="6.1.1.22" evidence="2"/>
<dbReference type="InterPro" id="IPR006195">
    <property type="entry name" value="aa-tRNA-synth_II"/>
</dbReference>
<dbReference type="Gene3D" id="3.30.930.10">
    <property type="entry name" value="Bira Bifunctional Protein, Domain 2"/>
    <property type="match status" value="1"/>
</dbReference>
<keyword evidence="4" id="KW-0547">Nucleotide-binding</keyword>
<evidence type="ECO:0000256" key="4">
    <source>
        <dbReference type="ARBA" id="ARBA00022741"/>
    </source>
</evidence>
<dbReference type="PROSITE" id="PS50862">
    <property type="entry name" value="AA_TRNA_LIGASE_II"/>
    <property type="match status" value="1"/>
</dbReference>
<dbReference type="InterPro" id="IPR002312">
    <property type="entry name" value="Asp/Asn-tRNA-synth_IIb"/>
</dbReference>
<protein>
    <recommendedName>
        <fullName evidence="2">asparagine--tRNA ligase</fullName>
        <ecNumber evidence="2">6.1.1.22</ecNumber>
    </recommendedName>
</protein>
<dbReference type="AlphaFoldDB" id="A0A820D2W2"/>
<evidence type="ECO:0000256" key="5">
    <source>
        <dbReference type="ARBA" id="ARBA00022840"/>
    </source>
</evidence>
<evidence type="ECO:0000256" key="6">
    <source>
        <dbReference type="ARBA" id="ARBA00022917"/>
    </source>
</evidence>
<dbReference type="GO" id="GO:0005739">
    <property type="term" value="C:mitochondrion"/>
    <property type="evidence" value="ECO:0007669"/>
    <property type="project" value="TreeGrafter"/>
</dbReference>
<accession>A0A820D2W2</accession>
<gene>
    <name evidence="10" type="ORF">HFQ381_LOCUS923</name>
    <name evidence="12" type="ORF">QYT958_LOCUS2446</name>
    <name evidence="11" type="ORF">TSG867_LOCUS1517</name>
    <name evidence="9" type="ORF">UJA718_LOCUS193</name>
</gene>
<dbReference type="PRINTS" id="PR01042">
    <property type="entry name" value="TRNASYNTHASP"/>
</dbReference>
<keyword evidence="3" id="KW-0436">Ligase</keyword>
<dbReference type="SUPFAM" id="SSF55681">
    <property type="entry name" value="Class II aaRS and biotin synthetases"/>
    <property type="match status" value="1"/>
</dbReference>
<evidence type="ECO:0000313" key="10">
    <source>
        <dbReference type="EMBL" id="CAF4100392.1"/>
    </source>
</evidence>
<dbReference type="Proteomes" id="UP000663851">
    <property type="component" value="Unassembled WGS sequence"/>
</dbReference>
<dbReference type="Proteomes" id="UP000663848">
    <property type="component" value="Unassembled WGS sequence"/>
</dbReference>
<evidence type="ECO:0000313" key="12">
    <source>
        <dbReference type="EMBL" id="CAF4473925.1"/>
    </source>
</evidence>
<evidence type="ECO:0000256" key="3">
    <source>
        <dbReference type="ARBA" id="ARBA00022598"/>
    </source>
</evidence>
<dbReference type="InterPro" id="IPR012340">
    <property type="entry name" value="NA-bd_OB-fold"/>
</dbReference>
<evidence type="ECO:0000313" key="14">
    <source>
        <dbReference type="Proteomes" id="UP000663873"/>
    </source>
</evidence>
<organism evidence="11 13">
    <name type="scientific">Rotaria socialis</name>
    <dbReference type="NCBI Taxonomy" id="392032"/>
    <lineage>
        <taxon>Eukaryota</taxon>
        <taxon>Metazoa</taxon>
        <taxon>Spiralia</taxon>
        <taxon>Gnathifera</taxon>
        <taxon>Rotifera</taxon>
        <taxon>Eurotatoria</taxon>
        <taxon>Bdelloidea</taxon>
        <taxon>Philodinida</taxon>
        <taxon>Philodinidae</taxon>
        <taxon>Rotaria</taxon>
    </lineage>
</organism>
<evidence type="ECO:0000259" key="8">
    <source>
        <dbReference type="PROSITE" id="PS50862"/>
    </source>
</evidence>
<dbReference type="InterPro" id="IPR004522">
    <property type="entry name" value="Asn-tRNA-ligase"/>
</dbReference>
<dbReference type="PANTHER" id="PTHR22594:SF34">
    <property type="entry name" value="ASPARAGINE--TRNA LIGASE, MITOCHONDRIAL-RELATED"/>
    <property type="match status" value="1"/>
</dbReference>
<keyword evidence="14" id="KW-1185">Reference proteome</keyword>
<dbReference type="GO" id="GO:0006421">
    <property type="term" value="P:asparaginyl-tRNA aminoacylation"/>
    <property type="evidence" value="ECO:0007669"/>
    <property type="project" value="InterPro"/>
</dbReference>
<proteinExistence type="inferred from homology"/>
<evidence type="ECO:0000256" key="1">
    <source>
        <dbReference type="ARBA" id="ARBA00008226"/>
    </source>
</evidence>
<keyword evidence="7" id="KW-0030">Aminoacyl-tRNA synthetase</keyword>
<dbReference type="InterPro" id="IPR045864">
    <property type="entry name" value="aa-tRNA-synth_II/BPL/LPL"/>
</dbReference>
<evidence type="ECO:0000256" key="7">
    <source>
        <dbReference type="ARBA" id="ARBA00023146"/>
    </source>
</evidence>
<feature type="domain" description="Aminoacyl-transfer RNA synthetases class-II family profile" evidence="8">
    <location>
        <begin position="162"/>
        <end position="481"/>
    </location>
</feature>
<dbReference type="Proteomes" id="UP000663873">
    <property type="component" value="Unassembled WGS sequence"/>
</dbReference>
<evidence type="ECO:0000256" key="2">
    <source>
        <dbReference type="ARBA" id="ARBA00012816"/>
    </source>
</evidence>
<dbReference type="NCBIfam" id="TIGR00457">
    <property type="entry name" value="asnS"/>
    <property type="match status" value="1"/>
</dbReference>